<dbReference type="Proteomes" id="UP001220022">
    <property type="component" value="Unassembled WGS sequence"/>
</dbReference>
<protein>
    <submittedName>
        <fullName evidence="3">Aromatase/cyclase</fullName>
    </submittedName>
</protein>
<evidence type="ECO:0000259" key="2">
    <source>
        <dbReference type="Pfam" id="PF03364"/>
    </source>
</evidence>
<name>A0ABT5YY48_9ACTN</name>
<keyword evidence="4" id="KW-1185">Reference proteome</keyword>
<evidence type="ECO:0000313" key="4">
    <source>
        <dbReference type="Proteomes" id="UP001220022"/>
    </source>
</evidence>
<accession>A0ABT5YY48</accession>
<dbReference type="RefSeq" id="WP_275812785.1">
    <property type="nucleotide sequence ID" value="NZ_BAAANM010000004.1"/>
</dbReference>
<dbReference type="CDD" id="cd08861">
    <property type="entry name" value="OtcD1_ARO-CYC_like"/>
    <property type="match status" value="2"/>
</dbReference>
<dbReference type="InterPro" id="IPR005031">
    <property type="entry name" value="COQ10_START"/>
</dbReference>
<sequence length="328" mass="36288">MSSIPGGGQHRTPTARGGQPELRRTEHLRYSMASAQTLYELAADVTRWPAIFGPSVYAQHLGRGQSTERFRLWAQVNGEVKSWVSRRELDPDALWIRFDQEESASPIASMGGEWHFRPLPDGGTEIVLLHEFTAVDDAPETISWITSALDRNSAVELEALTRIAELGHPIDELVFSFTDTVALKRSAAEVYDFLHRSDLWPQRLPHVQRVVLKEDEPNIQDMVMETVTADGSTHSTHSVRVCVPGQLIVYKQLMPPRLLFGHSGRWELAGAGDEVLVTAEHTVAINPVAVAEVLGAGKTLADAREYIRTALGRNSRSTLAHAGKPAHE</sequence>
<dbReference type="Pfam" id="PF03364">
    <property type="entry name" value="Polyketide_cyc"/>
    <property type="match status" value="1"/>
</dbReference>
<feature type="region of interest" description="Disordered" evidence="1">
    <location>
        <begin position="1"/>
        <end position="22"/>
    </location>
</feature>
<dbReference type="SUPFAM" id="SSF55961">
    <property type="entry name" value="Bet v1-like"/>
    <property type="match status" value="2"/>
</dbReference>
<dbReference type="InterPro" id="IPR023393">
    <property type="entry name" value="START-like_dom_sf"/>
</dbReference>
<dbReference type="EMBL" id="JARHTQ010000006">
    <property type="protein sequence ID" value="MDF2256521.1"/>
    <property type="molecule type" value="Genomic_DNA"/>
</dbReference>
<gene>
    <name evidence="3" type="ORF">P2L57_12485</name>
</gene>
<evidence type="ECO:0000313" key="3">
    <source>
        <dbReference type="EMBL" id="MDF2256521.1"/>
    </source>
</evidence>
<dbReference type="Gene3D" id="3.30.530.20">
    <property type="match status" value="2"/>
</dbReference>
<proteinExistence type="predicted"/>
<comment type="caution">
    <text evidence="3">The sequence shown here is derived from an EMBL/GenBank/DDBJ whole genome shotgun (WGS) entry which is preliminary data.</text>
</comment>
<reference evidence="3 4" key="1">
    <citation type="submission" date="2023-03" db="EMBL/GenBank/DDBJ databases">
        <title>Draft genome sequence of type strain Streptomyces ferralitis JCM 14344.</title>
        <authorList>
            <person name="Klaysubun C."/>
            <person name="Duangmal K."/>
        </authorList>
    </citation>
    <scope>NUCLEOTIDE SEQUENCE [LARGE SCALE GENOMIC DNA]</scope>
    <source>
        <strain evidence="3 4">JCM 14344</strain>
    </source>
</reference>
<organism evidence="3 4">
    <name type="scientific">Streptantibioticus ferralitis</name>
    <dbReference type="NCBI Taxonomy" id="236510"/>
    <lineage>
        <taxon>Bacteria</taxon>
        <taxon>Bacillati</taxon>
        <taxon>Actinomycetota</taxon>
        <taxon>Actinomycetes</taxon>
        <taxon>Kitasatosporales</taxon>
        <taxon>Streptomycetaceae</taxon>
        <taxon>Streptantibioticus</taxon>
    </lineage>
</organism>
<feature type="domain" description="Coenzyme Q-binding protein COQ10 START" evidence="2">
    <location>
        <begin position="33"/>
        <end position="134"/>
    </location>
</feature>
<evidence type="ECO:0000256" key="1">
    <source>
        <dbReference type="SAM" id="MobiDB-lite"/>
    </source>
</evidence>